<evidence type="ECO:0000256" key="1">
    <source>
        <dbReference type="SAM" id="Coils"/>
    </source>
</evidence>
<name>A0A371HJ27_MUCPR</name>
<evidence type="ECO:0000313" key="3">
    <source>
        <dbReference type="Proteomes" id="UP000257109"/>
    </source>
</evidence>
<evidence type="ECO:0000313" key="2">
    <source>
        <dbReference type="EMBL" id="RDY02734.1"/>
    </source>
</evidence>
<keyword evidence="1" id="KW-0175">Coiled coil</keyword>
<dbReference type="EMBL" id="QJKJ01002469">
    <property type="protein sequence ID" value="RDY02734.1"/>
    <property type="molecule type" value="Genomic_DNA"/>
</dbReference>
<organism evidence="2 3">
    <name type="scientific">Mucuna pruriens</name>
    <name type="common">Velvet bean</name>
    <name type="synonym">Dolichos pruriens</name>
    <dbReference type="NCBI Taxonomy" id="157652"/>
    <lineage>
        <taxon>Eukaryota</taxon>
        <taxon>Viridiplantae</taxon>
        <taxon>Streptophyta</taxon>
        <taxon>Embryophyta</taxon>
        <taxon>Tracheophyta</taxon>
        <taxon>Spermatophyta</taxon>
        <taxon>Magnoliopsida</taxon>
        <taxon>eudicotyledons</taxon>
        <taxon>Gunneridae</taxon>
        <taxon>Pentapetalae</taxon>
        <taxon>rosids</taxon>
        <taxon>fabids</taxon>
        <taxon>Fabales</taxon>
        <taxon>Fabaceae</taxon>
        <taxon>Papilionoideae</taxon>
        <taxon>50 kb inversion clade</taxon>
        <taxon>NPAAA clade</taxon>
        <taxon>indigoferoid/millettioid clade</taxon>
        <taxon>Phaseoleae</taxon>
        <taxon>Mucuna</taxon>
    </lineage>
</organism>
<keyword evidence="3" id="KW-1185">Reference proteome</keyword>
<dbReference type="AlphaFoldDB" id="A0A371HJ27"/>
<dbReference type="Proteomes" id="UP000257109">
    <property type="component" value="Unassembled WGS sequence"/>
</dbReference>
<reference evidence="2" key="1">
    <citation type="submission" date="2018-05" db="EMBL/GenBank/DDBJ databases">
        <title>Draft genome of Mucuna pruriens seed.</title>
        <authorList>
            <person name="Nnadi N.E."/>
            <person name="Vos R."/>
            <person name="Hasami M.H."/>
            <person name="Devisetty U.K."/>
            <person name="Aguiy J.C."/>
        </authorList>
    </citation>
    <scope>NUCLEOTIDE SEQUENCE [LARGE SCALE GENOMIC DNA]</scope>
    <source>
        <strain evidence="2">JCA_2017</strain>
    </source>
</reference>
<feature type="non-terminal residue" evidence="2">
    <location>
        <position position="1"/>
    </location>
</feature>
<sequence>MGLKVVLNPLSLRKFCEDQIKIKEERKEKKKAEKAREKERENQKFEANYERAWKWNVFDETLDQKS</sequence>
<protein>
    <submittedName>
        <fullName evidence="2">Uncharacterized protein</fullName>
    </submittedName>
</protein>
<accession>A0A371HJ27</accession>
<feature type="coiled-coil region" evidence="1">
    <location>
        <begin position="13"/>
        <end position="48"/>
    </location>
</feature>
<gene>
    <name evidence="2" type="ORF">CR513_13753</name>
</gene>
<proteinExistence type="predicted"/>
<comment type="caution">
    <text evidence="2">The sequence shown here is derived from an EMBL/GenBank/DDBJ whole genome shotgun (WGS) entry which is preliminary data.</text>
</comment>